<reference evidence="2 3" key="1">
    <citation type="submission" date="2016-06" db="EMBL/GenBank/DDBJ databases">
        <title>Comparative genomics of the ectomycorrhizal sister species Rhizopogon vinicolor and Rhizopogon vesiculosus (Basidiomycota: Boletales) reveals a divergence of the mating type B locus.</title>
        <authorList>
            <consortium name="DOE Joint Genome Institute"/>
            <person name="Mujic A.B."/>
            <person name="Kuo A."/>
            <person name="Tritt A."/>
            <person name="Lipzen A."/>
            <person name="Chen C."/>
            <person name="Johnson J."/>
            <person name="Sharma A."/>
            <person name="Barry K."/>
            <person name="Grigoriev I.V."/>
            <person name="Spatafora J.W."/>
        </authorList>
    </citation>
    <scope>NUCLEOTIDE SEQUENCE [LARGE SCALE GENOMIC DNA]</scope>
    <source>
        <strain evidence="2 3">AM-OR11-026</strain>
    </source>
</reference>
<proteinExistence type="predicted"/>
<dbReference type="EMBL" id="KV448750">
    <property type="protein sequence ID" value="OAX33549.1"/>
    <property type="molecule type" value="Genomic_DNA"/>
</dbReference>
<dbReference type="InParanoid" id="A0A1B7MLU0"/>
<evidence type="ECO:0000313" key="3">
    <source>
        <dbReference type="Proteomes" id="UP000092154"/>
    </source>
</evidence>
<dbReference type="Proteomes" id="UP000092154">
    <property type="component" value="Unassembled WGS sequence"/>
</dbReference>
<evidence type="ECO:0000313" key="2">
    <source>
        <dbReference type="EMBL" id="OAX33549.1"/>
    </source>
</evidence>
<organism evidence="2 3">
    <name type="scientific">Rhizopogon vinicolor AM-OR11-026</name>
    <dbReference type="NCBI Taxonomy" id="1314800"/>
    <lineage>
        <taxon>Eukaryota</taxon>
        <taxon>Fungi</taxon>
        <taxon>Dikarya</taxon>
        <taxon>Basidiomycota</taxon>
        <taxon>Agaricomycotina</taxon>
        <taxon>Agaricomycetes</taxon>
        <taxon>Agaricomycetidae</taxon>
        <taxon>Boletales</taxon>
        <taxon>Suillineae</taxon>
        <taxon>Rhizopogonaceae</taxon>
        <taxon>Rhizopogon</taxon>
    </lineage>
</organism>
<sequence>MSELALLRYLHKILPPFRLNAVFLRNSHPRDPLDISATSHLPPNLSQVHSGVNPEDNAHQRASLQSSSTPSSTINILLRNMQNSNWWSILTDRAVSLIVDVPLAQGKECDAAAGTPKGNSGYMVDDDPDPDPLSPTQNPNSQRPSTAANTNSGEHGNGLLCFCS</sequence>
<accession>A0A1B7MLU0</accession>
<feature type="compositionally biased region" description="Polar residues" evidence="1">
    <location>
        <begin position="36"/>
        <end position="50"/>
    </location>
</feature>
<name>A0A1B7MLU0_9AGAM</name>
<feature type="compositionally biased region" description="Polar residues" evidence="1">
    <location>
        <begin position="134"/>
        <end position="154"/>
    </location>
</feature>
<feature type="region of interest" description="Disordered" evidence="1">
    <location>
        <begin position="34"/>
        <end position="70"/>
    </location>
</feature>
<keyword evidence="3" id="KW-1185">Reference proteome</keyword>
<dbReference type="AlphaFoldDB" id="A0A1B7MLU0"/>
<protein>
    <submittedName>
        <fullName evidence="2">Uncharacterized protein</fullName>
    </submittedName>
</protein>
<feature type="region of interest" description="Disordered" evidence="1">
    <location>
        <begin position="109"/>
        <end position="156"/>
    </location>
</feature>
<dbReference type="OrthoDB" id="2691712at2759"/>
<gene>
    <name evidence="2" type="ORF">K503DRAFT_804291</name>
</gene>
<evidence type="ECO:0000256" key="1">
    <source>
        <dbReference type="SAM" id="MobiDB-lite"/>
    </source>
</evidence>